<dbReference type="GO" id="GO:0015297">
    <property type="term" value="F:antiporter activity"/>
    <property type="evidence" value="ECO:0007669"/>
    <property type="project" value="InterPro"/>
</dbReference>
<dbReference type="PANTHER" id="PTHR11206">
    <property type="entry name" value="MULTIDRUG RESISTANCE PROTEIN"/>
    <property type="match status" value="1"/>
</dbReference>
<dbReference type="Pfam" id="PF01554">
    <property type="entry name" value="MatE"/>
    <property type="match status" value="1"/>
</dbReference>
<proteinExistence type="inferred from homology"/>
<evidence type="ECO:0000256" key="1">
    <source>
        <dbReference type="ARBA" id="ARBA00010199"/>
    </source>
</evidence>
<sequence>MEAKQPLLVQKSNGTRSDFAAKWEVLSGEVYTVSWLVGPMVVVSVSQYLVRAVPMMMLGHLDELALSSSAIATSLSNVTGYSLILQGVNVEHYVEYCCGKNAKNCFCISEILGGFELWYLNIVIEEYFTGVGNGLCIGDPLWTGLWSKTLSESWHFHLWSHNMACSRMHTGMCFMDLHRQAVDLDWPRPCNLRRSWEVFNVAHPFTVPICHSSVIGSVFADSEFDSSVAFKYSSFPMRRSASFLGSYIQAKARKCWCSTFYWLVILVECDYAWTYVKYSSSCEKTRTSFSKDVFLTTREFFKIAIPSAVMNCLEWWTFEIVILCGGLLPNPELETSVLSICTRVSNELGAGKAQAAQLAVSTVLVLSIVEFVIASIVIFVCRHTLGYLFSNEKGVVYYIKEMTPFLCFSIIFDSLQAVFSGHFPLTLLLLLQYNKCASATLSDFSLCMSSMKEFISKLKLVHFGPELRHKWLTLMWDRVQSYGVVTGKEQIKPP</sequence>
<reference evidence="3" key="1">
    <citation type="submission" date="2020-06" db="EMBL/GenBank/DDBJ databases">
        <authorList>
            <person name="Li T."/>
            <person name="Hu X."/>
            <person name="Zhang T."/>
            <person name="Song X."/>
            <person name="Zhang H."/>
            <person name="Dai N."/>
            <person name="Sheng W."/>
            <person name="Hou X."/>
            <person name="Wei L."/>
        </authorList>
    </citation>
    <scope>NUCLEOTIDE SEQUENCE</scope>
    <source>
        <strain evidence="3">G02</strain>
        <tissue evidence="3">Leaf</tissue>
    </source>
</reference>
<keyword evidence="2" id="KW-1133">Transmembrane helix</keyword>
<dbReference type="AlphaFoldDB" id="A0AAW2RCU2"/>
<accession>A0AAW2RCU2</accession>
<dbReference type="GO" id="GO:0042910">
    <property type="term" value="F:xenobiotic transmembrane transporter activity"/>
    <property type="evidence" value="ECO:0007669"/>
    <property type="project" value="InterPro"/>
</dbReference>
<comment type="similarity">
    <text evidence="1 2">Belongs to the multi antimicrobial extrusion (MATE) (TC 2.A.66.1) family.</text>
</comment>
<dbReference type="GO" id="GO:0016020">
    <property type="term" value="C:membrane"/>
    <property type="evidence" value="ECO:0007669"/>
    <property type="project" value="InterPro"/>
</dbReference>
<keyword evidence="2" id="KW-0812">Transmembrane</keyword>
<dbReference type="EMBL" id="JACGWJ010000013">
    <property type="protein sequence ID" value="KAL0378032.1"/>
    <property type="molecule type" value="Genomic_DNA"/>
</dbReference>
<feature type="transmembrane region" description="Helical" evidence="2">
    <location>
        <begin position="358"/>
        <end position="385"/>
    </location>
</feature>
<keyword evidence="2" id="KW-0472">Membrane</keyword>
<reference evidence="3" key="2">
    <citation type="journal article" date="2024" name="Plant">
        <title>Genomic evolution and insights into agronomic trait innovations of Sesamum species.</title>
        <authorList>
            <person name="Miao H."/>
            <person name="Wang L."/>
            <person name="Qu L."/>
            <person name="Liu H."/>
            <person name="Sun Y."/>
            <person name="Le M."/>
            <person name="Wang Q."/>
            <person name="Wei S."/>
            <person name="Zheng Y."/>
            <person name="Lin W."/>
            <person name="Duan Y."/>
            <person name="Cao H."/>
            <person name="Xiong S."/>
            <person name="Wang X."/>
            <person name="Wei L."/>
            <person name="Li C."/>
            <person name="Ma Q."/>
            <person name="Ju M."/>
            <person name="Zhao R."/>
            <person name="Li G."/>
            <person name="Mu C."/>
            <person name="Tian Q."/>
            <person name="Mei H."/>
            <person name="Zhang T."/>
            <person name="Gao T."/>
            <person name="Zhang H."/>
        </authorList>
    </citation>
    <scope>NUCLEOTIDE SEQUENCE</scope>
    <source>
        <strain evidence="3">G02</strain>
    </source>
</reference>
<name>A0AAW2RCU2_SESRA</name>
<organism evidence="3">
    <name type="scientific">Sesamum radiatum</name>
    <name type="common">Black benniseed</name>
    <dbReference type="NCBI Taxonomy" id="300843"/>
    <lineage>
        <taxon>Eukaryota</taxon>
        <taxon>Viridiplantae</taxon>
        <taxon>Streptophyta</taxon>
        <taxon>Embryophyta</taxon>
        <taxon>Tracheophyta</taxon>
        <taxon>Spermatophyta</taxon>
        <taxon>Magnoliopsida</taxon>
        <taxon>eudicotyledons</taxon>
        <taxon>Gunneridae</taxon>
        <taxon>Pentapetalae</taxon>
        <taxon>asterids</taxon>
        <taxon>lamiids</taxon>
        <taxon>Lamiales</taxon>
        <taxon>Pedaliaceae</taxon>
        <taxon>Sesamum</taxon>
    </lineage>
</organism>
<gene>
    <name evidence="3" type="ORF">Sradi_3108700</name>
</gene>
<evidence type="ECO:0000313" key="3">
    <source>
        <dbReference type="EMBL" id="KAL0378032.1"/>
    </source>
</evidence>
<protein>
    <recommendedName>
        <fullName evidence="2">Protein DETOXIFICATION</fullName>
    </recommendedName>
    <alternativeName>
        <fullName evidence="2">Multidrug and toxic compound extrusion protein</fullName>
    </alternativeName>
</protein>
<comment type="caution">
    <text evidence="3">The sequence shown here is derived from an EMBL/GenBank/DDBJ whole genome shotgun (WGS) entry which is preliminary data.</text>
</comment>
<dbReference type="InterPro" id="IPR002528">
    <property type="entry name" value="MATE_fam"/>
</dbReference>
<comment type="caution">
    <text evidence="2">Lacks conserved residue(s) required for the propagation of feature annotation.</text>
</comment>
<evidence type="ECO:0000256" key="2">
    <source>
        <dbReference type="RuleBase" id="RU004914"/>
    </source>
</evidence>